<keyword evidence="2" id="KW-0966">Cell projection</keyword>
<reference evidence="2 3" key="1">
    <citation type="submission" date="2015-07" db="EMBL/GenBank/DDBJ databases">
        <title>The genome of Eufriesea mexicana.</title>
        <authorList>
            <person name="Pan H."/>
            <person name="Kapheim K."/>
        </authorList>
    </citation>
    <scope>NUCLEOTIDE SEQUENCE [LARGE SCALE GENOMIC DNA]</scope>
    <source>
        <strain evidence="2">0111107269</strain>
        <tissue evidence="2">Whole body</tissue>
    </source>
</reference>
<dbReference type="InterPro" id="IPR001715">
    <property type="entry name" value="CH_dom"/>
</dbReference>
<dbReference type="InterPro" id="IPR010441">
    <property type="entry name" value="CH_2"/>
</dbReference>
<dbReference type="PANTHER" id="PTHR12509">
    <property type="entry name" value="SPERMATOGENESIS-ASSOCIATED 4-RELATED"/>
    <property type="match status" value="1"/>
</dbReference>
<keyword evidence="2" id="KW-0969">Cilium</keyword>
<dbReference type="GO" id="GO:0008017">
    <property type="term" value="F:microtubule binding"/>
    <property type="evidence" value="ECO:0007669"/>
    <property type="project" value="TreeGrafter"/>
</dbReference>
<dbReference type="PANTHER" id="PTHR12509:SF9">
    <property type="entry name" value="SPERM FLAGELLAR PROTEIN 1 ISOFORM X1"/>
    <property type="match status" value="1"/>
</dbReference>
<accession>A0A310S7Q2</accession>
<evidence type="ECO:0000313" key="3">
    <source>
        <dbReference type="Proteomes" id="UP000250275"/>
    </source>
</evidence>
<evidence type="ECO:0000313" key="2">
    <source>
        <dbReference type="EMBL" id="OAD52179.1"/>
    </source>
</evidence>
<gene>
    <name evidence="2" type="ORF">WN48_02744</name>
</gene>
<protein>
    <submittedName>
        <fullName evidence="2">Sperm flagellar protein 1</fullName>
    </submittedName>
</protein>
<dbReference type="Proteomes" id="UP000250275">
    <property type="component" value="Unassembled WGS sequence"/>
</dbReference>
<dbReference type="EMBL" id="KQ776753">
    <property type="protein sequence ID" value="OAD52179.1"/>
    <property type="molecule type" value="Genomic_DNA"/>
</dbReference>
<sequence length="227" mass="26347">MSVELESNTNLEEIYTWIEQIPFSKPKKNVARDFSDGVFMAELLKRYYPKLVDIHNYIPGNSIAKKIDNWCTLNRKVLSKLDIKLGKDVINQLANSQAGVIEKVLTDVRTKILKDCNADRNSLYFEYEENENKGEVVKSILNPEEIANKTVPRHVFVRLKQELEEKNEVINTLYQKVSHLESLMKLKDQRITDLTSQIIKPIEQNISPRSIHFTPTSNILSKFRTKI</sequence>
<evidence type="ECO:0000259" key="1">
    <source>
        <dbReference type="PROSITE" id="PS50021"/>
    </source>
</evidence>
<dbReference type="GO" id="GO:0051493">
    <property type="term" value="P:regulation of cytoskeleton organization"/>
    <property type="evidence" value="ECO:0007669"/>
    <property type="project" value="TreeGrafter"/>
</dbReference>
<dbReference type="PROSITE" id="PS50021">
    <property type="entry name" value="CH"/>
    <property type="match status" value="1"/>
</dbReference>
<feature type="domain" description="Calponin-homology (CH)" evidence="1">
    <location>
        <begin position="8"/>
        <end position="120"/>
    </location>
</feature>
<dbReference type="FunFam" id="1.10.418.10:FF:000059">
    <property type="entry name" value="RIKEN cDNA 6430531B16 gene"/>
    <property type="match status" value="1"/>
</dbReference>
<dbReference type="Pfam" id="PF06294">
    <property type="entry name" value="CH_2"/>
    <property type="match status" value="1"/>
</dbReference>
<dbReference type="Gene3D" id="1.10.418.10">
    <property type="entry name" value="Calponin-like domain"/>
    <property type="match status" value="1"/>
</dbReference>
<dbReference type="AlphaFoldDB" id="A0A310S7Q2"/>
<dbReference type="SUPFAM" id="SSF47576">
    <property type="entry name" value="Calponin-homology domain, CH-domain"/>
    <property type="match status" value="1"/>
</dbReference>
<dbReference type="InterPro" id="IPR052111">
    <property type="entry name" value="Spermatogenesis_Ciliary_MAP"/>
</dbReference>
<proteinExistence type="predicted"/>
<name>A0A310S7Q2_9HYME</name>
<organism evidence="2 3">
    <name type="scientific">Eufriesea mexicana</name>
    <dbReference type="NCBI Taxonomy" id="516756"/>
    <lineage>
        <taxon>Eukaryota</taxon>
        <taxon>Metazoa</taxon>
        <taxon>Ecdysozoa</taxon>
        <taxon>Arthropoda</taxon>
        <taxon>Hexapoda</taxon>
        <taxon>Insecta</taxon>
        <taxon>Pterygota</taxon>
        <taxon>Neoptera</taxon>
        <taxon>Endopterygota</taxon>
        <taxon>Hymenoptera</taxon>
        <taxon>Apocrita</taxon>
        <taxon>Aculeata</taxon>
        <taxon>Apoidea</taxon>
        <taxon>Anthophila</taxon>
        <taxon>Apidae</taxon>
        <taxon>Eufriesea</taxon>
    </lineage>
</organism>
<dbReference type="InterPro" id="IPR036872">
    <property type="entry name" value="CH_dom_sf"/>
</dbReference>
<keyword evidence="2" id="KW-0282">Flagellum</keyword>
<dbReference type="OrthoDB" id="193300at2759"/>
<keyword evidence="3" id="KW-1185">Reference proteome</keyword>
<dbReference type="GO" id="GO:0005930">
    <property type="term" value="C:axoneme"/>
    <property type="evidence" value="ECO:0007669"/>
    <property type="project" value="TreeGrafter"/>
</dbReference>